<dbReference type="InterPro" id="IPR042105">
    <property type="entry name" value="Ribosomal_bL31_sf"/>
</dbReference>
<comment type="caution">
    <text evidence="6">The sequence shown here is derived from an EMBL/GenBank/DDBJ whole genome shotgun (WGS) entry which is preliminary data.</text>
</comment>
<gene>
    <name evidence="6" type="ORF">PPROV_000205300</name>
</gene>
<dbReference type="Gene3D" id="4.10.830.30">
    <property type="entry name" value="Ribosomal protein L31"/>
    <property type="match status" value="1"/>
</dbReference>
<evidence type="ECO:0000256" key="1">
    <source>
        <dbReference type="ARBA" id="ARBA00009296"/>
    </source>
</evidence>
<dbReference type="PRINTS" id="PR01249">
    <property type="entry name" value="RIBOSOMALL31"/>
</dbReference>
<dbReference type="NCBIfam" id="TIGR00105">
    <property type="entry name" value="L31"/>
    <property type="match status" value="1"/>
</dbReference>
<comment type="similarity">
    <text evidence="1">Belongs to the bacterial ribosomal protein bL31 family. Type A subfamily.</text>
</comment>
<dbReference type="GO" id="GO:0003735">
    <property type="term" value="F:structural constituent of ribosome"/>
    <property type="evidence" value="ECO:0007669"/>
    <property type="project" value="InterPro"/>
</dbReference>
<dbReference type="SUPFAM" id="SSF143800">
    <property type="entry name" value="L28p-like"/>
    <property type="match status" value="1"/>
</dbReference>
<protein>
    <recommendedName>
        <fullName evidence="4">50S ribosomal protein L31</fullName>
    </recommendedName>
</protein>
<evidence type="ECO:0000256" key="4">
    <source>
        <dbReference type="RuleBase" id="RU000564"/>
    </source>
</evidence>
<dbReference type="GO" id="GO:1990904">
    <property type="term" value="C:ribonucleoprotein complex"/>
    <property type="evidence" value="ECO:0007669"/>
    <property type="project" value="UniProtKB-KW"/>
</dbReference>
<organism evidence="6 7">
    <name type="scientific">Pycnococcus provasolii</name>
    <dbReference type="NCBI Taxonomy" id="41880"/>
    <lineage>
        <taxon>Eukaryota</taxon>
        <taxon>Viridiplantae</taxon>
        <taxon>Chlorophyta</taxon>
        <taxon>Pseudoscourfieldiophyceae</taxon>
        <taxon>Pseudoscourfieldiales</taxon>
        <taxon>Pycnococcaceae</taxon>
        <taxon>Pycnococcus</taxon>
    </lineage>
</organism>
<dbReference type="OrthoDB" id="793at2759"/>
<evidence type="ECO:0000313" key="7">
    <source>
        <dbReference type="Proteomes" id="UP000660262"/>
    </source>
</evidence>
<dbReference type="InterPro" id="IPR034704">
    <property type="entry name" value="Ribosomal_bL28/bL31-like_sf"/>
</dbReference>
<feature type="region of interest" description="Disordered" evidence="5">
    <location>
        <begin position="111"/>
        <end position="138"/>
    </location>
</feature>
<keyword evidence="2 4" id="KW-0689">Ribosomal protein</keyword>
<name>A0A830H9C5_9CHLO</name>
<dbReference type="PROSITE" id="PS01143">
    <property type="entry name" value="RIBOSOMAL_L31"/>
    <property type="match status" value="1"/>
</dbReference>
<dbReference type="Proteomes" id="UP000660262">
    <property type="component" value="Unassembled WGS sequence"/>
</dbReference>
<evidence type="ECO:0000313" key="6">
    <source>
        <dbReference type="EMBL" id="GHP03298.1"/>
    </source>
</evidence>
<dbReference type="GO" id="GO:0005840">
    <property type="term" value="C:ribosome"/>
    <property type="evidence" value="ECO:0007669"/>
    <property type="project" value="UniProtKB-KW"/>
</dbReference>
<evidence type="ECO:0000256" key="5">
    <source>
        <dbReference type="SAM" id="MobiDB-lite"/>
    </source>
</evidence>
<sequence>MSSSSALRGRSLSSRAARVPCGLPRPSCRAIRAVSMKPDIHPEFHESAKVYCNGELVLELGGTKEEYVVDVWSGNHPFYTGGDSNLVLDEGRVSRFANRYGGLESMSAGVKTLKDDVDAPKATGPKVARGGKKKKGKK</sequence>
<dbReference type="EMBL" id="BNJQ01000005">
    <property type="protein sequence ID" value="GHP03298.1"/>
    <property type="molecule type" value="Genomic_DNA"/>
</dbReference>
<evidence type="ECO:0000256" key="3">
    <source>
        <dbReference type="ARBA" id="ARBA00023274"/>
    </source>
</evidence>
<dbReference type="Pfam" id="PF01197">
    <property type="entry name" value="Ribosomal_L31"/>
    <property type="match status" value="1"/>
</dbReference>
<keyword evidence="7" id="KW-1185">Reference proteome</keyword>
<keyword evidence="3 4" id="KW-0687">Ribonucleoprotein</keyword>
<proteinExistence type="inferred from homology"/>
<dbReference type="GO" id="GO:0006412">
    <property type="term" value="P:translation"/>
    <property type="evidence" value="ECO:0007669"/>
    <property type="project" value="InterPro"/>
</dbReference>
<dbReference type="AlphaFoldDB" id="A0A830H9C5"/>
<dbReference type="PANTHER" id="PTHR33280:SF1">
    <property type="entry name" value="LARGE RIBOSOMAL SUBUNIT PROTEIN BL31C"/>
    <property type="match status" value="1"/>
</dbReference>
<evidence type="ECO:0000256" key="2">
    <source>
        <dbReference type="ARBA" id="ARBA00022980"/>
    </source>
</evidence>
<accession>A0A830H9C5</accession>
<reference evidence="6" key="1">
    <citation type="submission" date="2020-10" db="EMBL/GenBank/DDBJ databases">
        <title>Unveiling of a novel bifunctional photoreceptor, Dualchrome1, isolated from a cosmopolitan green alga.</title>
        <authorList>
            <person name="Suzuki S."/>
            <person name="Kawachi M."/>
        </authorList>
    </citation>
    <scope>NUCLEOTIDE SEQUENCE</scope>
    <source>
        <strain evidence="6">NIES 2893</strain>
    </source>
</reference>
<dbReference type="PANTHER" id="PTHR33280">
    <property type="entry name" value="50S RIBOSOMAL PROTEIN L31, CHLOROPLASTIC"/>
    <property type="match status" value="1"/>
</dbReference>
<feature type="compositionally biased region" description="Basic residues" evidence="5">
    <location>
        <begin position="129"/>
        <end position="138"/>
    </location>
</feature>
<dbReference type="NCBIfam" id="NF001809">
    <property type="entry name" value="PRK00528.1"/>
    <property type="match status" value="1"/>
</dbReference>
<dbReference type="InterPro" id="IPR002150">
    <property type="entry name" value="Ribosomal_bL31"/>
</dbReference>